<feature type="active site" evidence="6">
    <location>
        <position position="356"/>
    </location>
</feature>
<feature type="active site" description="Proton donor" evidence="6">
    <location>
        <position position="101"/>
    </location>
</feature>
<evidence type="ECO:0000256" key="5">
    <source>
        <dbReference type="ARBA" id="ARBA00054385"/>
    </source>
</evidence>
<dbReference type="GO" id="GO:0016020">
    <property type="term" value="C:membrane"/>
    <property type="evidence" value="ECO:0007669"/>
    <property type="project" value="InterPro"/>
</dbReference>
<gene>
    <name evidence="10" type="ORF">TSAR_001578</name>
</gene>
<keyword evidence="8" id="KW-0378">Hydrolase</keyword>
<dbReference type="InterPro" id="IPR012341">
    <property type="entry name" value="6hp_glycosidase-like_sf"/>
</dbReference>
<dbReference type="GO" id="GO:1904380">
    <property type="term" value="P:endoplasmic reticulum mannose trimming"/>
    <property type="evidence" value="ECO:0007669"/>
    <property type="project" value="InterPro"/>
</dbReference>
<evidence type="ECO:0000313" key="10">
    <source>
        <dbReference type="EMBL" id="OXU25197.1"/>
    </source>
</evidence>
<feature type="binding site" evidence="7">
    <location>
        <position position="459"/>
    </location>
    <ligand>
        <name>Ca(2+)</name>
        <dbReference type="ChEBI" id="CHEBI:29108"/>
    </ligand>
</feature>
<evidence type="ECO:0000256" key="4">
    <source>
        <dbReference type="ARBA" id="ARBA00023180"/>
    </source>
</evidence>
<dbReference type="InterPro" id="IPR036026">
    <property type="entry name" value="Seven-hairpin_glycosidases"/>
</dbReference>
<feature type="region of interest" description="Disordered" evidence="9">
    <location>
        <begin position="743"/>
        <end position="764"/>
    </location>
</feature>
<comment type="function">
    <text evidence="5">Involved in the endoplasmic reticulum-associated degradation (ERAD) pathway that targets misfolded glycoproteins for degradation in an N-glycan-dependent manner. May initiate ERAD by promoting the first mannose trimming step of ERAD substrates, from Man9GlcNAc2 to Man8GlcNAc2. Seems to recognize and bind to exposed hydrophobic regions in target proteins.</text>
</comment>
<comment type="similarity">
    <text evidence="2 8">Belongs to the glycosyl hydrolase 47 family.</text>
</comment>
<dbReference type="PANTHER" id="PTHR45679:SF6">
    <property type="entry name" value="ER DEGRADATION-ENHANCING ALPHA-MANNOSIDASE-LIKE PROTEIN 2"/>
    <property type="match status" value="1"/>
</dbReference>
<protein>
    <recommendedName>
        <fullName evidence="8">alpha-1,2-Mannosidase</fullName>
        <ecNumber evidence="8">3.2.1.-</ecNumber>
    </recommendedName>
</protein>
<dbReference type="GO" id="GO:0005975">
    <property type="term" value="P:carbohydrate metabolic process"/>
    <property type="evidence" value="ECO:0007669"/>
    <property type="project" value="InterPro"/>
</dbReference>
<evidence type="ECO:0000256" key="9">
    <source>
        <dbReference type="SAM" id="MobiDB-lite"/>
    </source>
</evidence>
<dbReference type="InterPro" id="IPR001382">
    <property type="entry name" value="Glyco_hydro_47"/>
</dbReference>
<evidence type="ECO:0000256" key="3">
    <source>
        <dbReference type="ARBA" id="ARBA00022824"/>
    </source>
</evidence>
<feature type="region of interest" description="Disordered" evidence="9">
    <location>
        <begin position="599"/>
        <end position="620"/>
    </location>
</feature>
<evidence type="ECO:0000256" key="6">
    <source>
        <dbReference type="PIRSR" id="PIRSR601382-1"/>
    </source>
</evidence>
<sequence length="1191" mass="134692">MKKLTGVPRRYEKKDLLKYREETRAMFDHAYSSYLKYAYPYDELRSLSCDGFDTWGSFSLTLIDALDTLAVMGNFTEFRRVAEIIASRSDFEANINVSVFETNIRVVGGLLSAHLLSRKAGMKLEPGWPCNGPLLRLAEDMAKRLIVAFDTPTGMPYGTVNLKYGVPQGETSITCTAGIGTFILEFGTLSRLTGDPLYEEVAMNAMKALHYYKSNIGLVGNHVDVLTGHWTAQDSGIGAGVDSYFEYLAKGTLLFQDPSLAVIFHEHRAAIEKYIRREDWHLWVSMTKGQVTLPVFQSLDAYWPGVLSLFGEIGDAMKSLHNYHRVWKQFGFTPEFYNIPQGEAGTNREGYPLRPELIESVMYLYRATGDPYLIQVGVDVLRSLQHSAKTTCGYATINDVRDHRKADRMESFFLAETTKYLYLLFDPDNFIHNAGEHGDVVQTPWGQCVVDAGGYIFNTEAHPIDPGALHCCQRPHNLFPQKKSKMHKFVIMNDRKNEDPTNVKFFEDDANKREESNRTMKIEKLSDIKRVALSDINNNTKSDNITEPEVISVKKEADTLETNGSVDSSNYKVRVIAPPSAIYKADDSENVETLVTASRASGDFPPTNDDTSNKSESIKFEETTSERKIYFDPQIMLERIRNNNLYPSNTTAKEDFQLLSCQSQPFLQRCTSSENGTASGTSDYSTCSDNPGHLYMRNENAQITQQSVILAGHTLPNQESIDESDYSVNFLEKNIDVLTEDEDCFEDCKEPSQSESNGGDQSSEYIPLQSVSNLLEMKSNNHFYKSYLNANNLSSNAETSHSTDSVPVTNSQTEAERLITIMEETEVTYTTNTIVVKNKSPINYNNTGELVVDMVEQLKNYEKHNKTDGNSTKKVLFANEENIINDNQENSRADKSIFKKCRSASNSLVGKHVCSAEKGKDINENSKNHNHNTTESFVLWEKYLESSEKISSRRSLSFSELNCVNESYGGDDEYSTTFKSLDETCLSTCSFDSVHEKKNSQQKRFSRRSKSCDDLLKEVKHLPHIIYQRFLKCLSKEIDSMLKQNVVCTCERSFKKRSNKENNGKNTKAAVCRATGFKKYNSTKESRLTPDRIVTKSPLKPLASESRLTSDRLVIKSPLKSVTNESRLTPERLLSNASKNPLRMSPKSPIKTPTKKRELYCWQKEIVSPVGEYIRGKRQSPFQNSPNKKKV</sequence>
<dbReference type="OrthoDB" id="8118055at2759"/>
<dbReference type="EC" id="3.2.1.-" evidence="8"/>
<keyword evidence="11" id="KW-1185">Reference proteome</keyword>
<dbReference type="PRINTS" id="PR00747">
    <property type="entry name" value="GLYHDRLASE47"/>
</dbReference>
<feature type="active site" description="Proton donor" evidence="6">
    <location>
        <position position="335"/>
    </location>
</feature>
<comment type="subcellular location">
    <subcellularLocation>
        <location evidence="1">Endoplasmic reticulum</location>
    </subcellularLocation>
</comment>
<name>A0A232F477_9HYME</name>
<feature type="region of interest" description="Disordered" evidence="9">
    <location>
        <begin position="1126"/>
        <end position="1155"/>
    </location>
</feature>
<evidence type="ECO:0000256" key="8">
    <source>
        <dbReference type="RuleBase" id="RU361193"/>
    </source>
</evidence>
<comment type="caution">
    <text evidence="10">The sequence shown here is derived from an EMBL/GenBank/DDBJ whole genome shotgun (WGS) entry which is preliminary data.</text>
</comment>
<keyword evidence="3" id="KW-0256">Endoplasmic reticulum</keyword>
<comment type="cofactor">
    <cofactor evidence="7">
        <name>Ca(2+)</name>
        <dbReference type="ChEBI" id="CHEBI:29108"/>
    </cofactor>
</comment>
<keyword evidence="7" id="KW-0106">Calcium</keyword>
<dbReference type="GO" id="GO:1904154">
    <property type="term" value="P:positive regulation of retrograde protein transport, ER to cytosol"/>
    <property type="evidence" value="ECO:0007669"/>
    <property type="project" value="UniProtKB-ARBA"/>
</dbReference>
<dbReference type="AlphaFoldDB" id="A0A232F477"/>
<evidence type="ECO:0000313" key="11">
    <source>
        <dbReference type="Proteomes" id="UP000215335"/>
    </source>
</evidence>
<evidence type="ECO:0000256" key="7">
    <source>
        <dbReference type="PIRSR" id="PIRSR601382-2"/>
    </source>
</evidence>
<dbReference type="EMBL" id="NNAY01001085">
    <property type="protein sequence ID" value="OXU25197.1"/>
    <property type="molecule type" value="Genomic_DNA"/>
</dbReference>
<keyword evidence="4" id="KW-0325">Glycoprotein</keyword>
<dbReference type="PANTHER" id="PTHR45679">
    <property type="entry name" value="ER DEGRADATION-ENHANCING ALPHA-MANNOSIDASE-LIKE PROTEIN 2"/>
    <property type="match status" value="1"/>
</dbReference>
<dbReference type="Proteomes" id="UP000215335">
    <property type="component" value="Unassembled WGS sequence"/>
</dbReference>
<keyword evidence="7" id="KW-0479">Metal-binding</keyword>
<dbReference type="FunFam" id="1.50.10.10:FF:000015">
    <property type="entry name" value="alpha-1,2-Mannosidase"/>
    <property type="match status" value="1"/>
</dbReference>
<dbReference type="GO" id="GO:0005509">
    <property type="term" value="F:calcium ion binding"/>
    <property type="evidence" value="ECO:0007669"/>
    <property type="project" value="InterPro"/>
</dbReference>
<accession>A0A232F477</accession>
<dbReference type="Gene3D" id="1.50.10.10">
    <property type="match status" value="1"/>
</dbReference>
<dbReference type="SUPFAM" id="SSF48225">
    <property type="entry name" value="Seven-hairpin glycosidases"/>
    <property type="match status" value="1"/>
</dbReference>
<dbReference type="STRING" id="543379.A0A232F477"/>
<evidence type="ECO:0000256" key="1">
    <source>
        <dbReference type="ARBA" id="ARBA00004240"/>
    </source>
</evidence>
<feature type="compositionally biased region" description="Basic and acidic residues" evidence="9">
    <location>
        <begin position="611"/>
        <end position="620"/>
    </location>
</feature>
<reference evidence="10 11" key="1">
    <citation type="journal article" date="2017" name="Curr. Biol.">
        <title>The Evolution of Venom by Co-option of Single-Copy Genes.</title>
        <authorList>
            <person name="Martinson E.O."/>
            <person name="Mrinalini"/>
            <person name="Kelkar Y.D."/>
            <person name="Chang C.H."/>
            <person name="Werren J.H."/>
        </authorList>
    </citation>
    <scope>NUCLEOTIDE SEQUENCE [LARGE SCALE GENOMIC DNA]</scope>
    <source>
        <strain evidence="10 11">Alberta</strain>
        <tissue evidence="10">Whole body</tissue>
    </source>
</reference>
<feature type="compositionally biased region" description="Polar residues" evidence="9">
    <location>
        <begin position="753"/>
        <end position="764"/>
    </location>
</feature>
<dbReference type="Pfam" id="PF01532">
    <property type="entry name" value="Glyco_hydro_47"/>
    <property type="match status" value="1"/>
</dbReference>
<evidence type="ECO:0000256" key="2">
    <source>
        <dbReference type="ARBA" id="ARBA00007658"/>
    </source>
</evidence>
<proteinExistence type="inferred from homology"/>
<keyword evidence="8" id="KW-0326">Glycosidase</keyword>
<organism evidence="10 11">
    <name type="scientific">Trichomalopsis sarcophagae</name>
    <dbReference type="NCBI Taxonomy" id="543379"/>
    <lineage>
        <taxon>Eukaryota</taxon>
        <taxon>Metazoa</taxon>
        <taxon>Ecdysozoa</taxon>
        <taxon>Arthropoda</taxon>
        <taxon>Hexapoda</taxon>
        <taxon>Insecta</taxon>
        <taxon>Pterygota</taxon>
        <taxon>Neoptera</taxon>
        <taxon>Endopterygota</taxon>
        <taxon>Hymenoptera</taxon>
        <taxon>Apocrita</taxon>
        <taxon>Proctotrupomorpha</taxon>
        <taxon>Chalcidoidea</taxon>
        <taxon>Pteromalidae</taxon>
        <taxon>Pteromalinae</taxon>
        <taxon>Trichomalopsis</taxon>
    </lineage>
</organism>
<dbReference type="GO" id="GO:0044322">
    <property type="term" value="C:endoplasmic reticulum quality control compartment"/>
    <property type="evidence" value="ECO:0007669"/>
    <property type="project" value="GOC"/>
</dbReference>
<dbReference type="InterPro" id="IPR044674">
    <property type="entry name" value="EDEM1/2/3"/>
</dbReference>
<dbReference type="GO" id="GO:0004571">
    <property type="term" value="F:mannosyl-oligosaccharide 1,2-alpha-mannosidase activity"/>
    <property type="evidence" value="ECO:0007669"/>
    <property type="project" value="InterPro"/>
</dbReference>
<feature type="active site" evidence="6">
    <location>
        <position position="242"/>
    </location>
</feature>